<evidence type="ECO:0000313" key="1">
    <source>
        <dbReference type="EMBL" id="KAF6366502.1"/>
    </source>
</evidence>
<dbReference type="Proteomes" id="UP000558488">
    <property type="component" value="Unassembled WGS sequence"/>
</dbReference>
<sequence>MLGKGKHSTDSERTHEGLLLLPGGARNGFTEEVMGMTALKGFHEGRRQLEQNHHQHLSEMHRSGWAIIVSSCICLPHQTGSSWKVIFLPKPSSVKLSLGGRNGERRVGVGALAAAKNPWAPKATGPLTLRQRQEAELVGFAAYTRQWT</sequence>
<keyword evidence="2" id="KW-1185">Reference proteome</keyword>
<protein>
    <submittedName>
        <fullName evidence="1">Uncharacterized protein</fullName>
    </submittedName>
</protein>
<gene>
    <name evidence="1" type="ORF">mPipKuh1_009907</name>
</gene>
<dbReference type="EMBL" id="JACAGB010000004">
    <property type="protein sequence ID" value="KAF6366502.1"/>
    <property type="molecule type" value="Genomic_DNA"/>
</dbReference>
<organism evidence="1 2">
    <name type="scientific">Pipistrellus kuhlii</name>
    <name type="common">Kuhl's pipistrelle</name>
    <dbReference type="NCBI Taxonomy" id="59472"/>
    <lineage>
        <taxon>Eukaryota</taxon>
        <taxon>Metazoa</taxon>
        <taxon>Chordata</taxon>
        <taxon>Craniata</taxon>
        <taxon>Vertebrata</taxon>
        <taxon>Euteleostomi</taxon>
        <taxon>Mammalia</taxon>
        <taxon>Eutheria</taxon>
        <taxon>Laurasiatheria</taxon>
        <taxon>Chiroptera</taxon>
        <taxon>Yangochiroptera</taxon>
        <taxon>Vespertilionidae</taxon>
        <taxon>Pipistrellus</taxon>
    </lineage>
</organism>
<name>A0A7J7YX32_PIPKU</name>
<reference evidence="1 2" key="1">
    <citation type="journal article" date="2020" name="Nature">
        <title>Six reference-quality genomes reveal evolution of bat adaptations.</title>
        <authorList>
            <person name="Jebb D."/>
            <person name="Huang Z."/>
            <person name="Pippel M."/>
            <person name="Hughes G.M."/>
            <person name="Lavrichenko K."/>
            <person name="Devanna P."/>
            <person name="Winkler S."/>
            <person name="Jermiin L.S."/>
            <person name="Skirmuntt E.C."/>
            <person name="Katzourakis A."/>
            <person name="Burkitt-Gray L."/>
            <person name="Ray D.A."/>
            <person name="Sullivan K.A.M."/>
            <person name="Roscito J.G."/>
            <person name="Kirilenko B.M."/>
            <person name="Davalos L.M."/>
            <person name="Corthals A.P."/>
            <person name="Power M.L."/>
            <person name="Jones G."/>
            <person name="Ransome R.D."/>
            <person name="Dechmann D.K.N."/>
            <person name="Locatelli A.G."/>
            <person name="Puechmaille S.J."/>
            <person name="Fedrigo O."/>
            <person name="Jarvis E.D."/>
            <person name="Hiller M."/>
            <person name="Vernes S.C."/>
            <person name="Myers E.W."/>
            <person name="Teeling E.C."/>
        </authorList>
    </citation>
    <scope>NUCLEOTIDE SEQUENCE [LARGE SCALE GENOMIC DNA]</scope>
    <source>
        <strain evidence="1">MPipKuh1</strain>
        <tissue evidence="1">Flight muscle</tissue>
    </source>
</reference>
<comment type="caution">
    <text evidence="1">The sequence shown here is derived from an EMBL/GenBank/DDBJ whole genome shotgun (WGS) entry which is preliminary data.</text>
</comment>
<dbReference type="AlphaFoldDB" id="A0A7J7YX32"/>
<evidence type="ECO:0000313" key="2">
    <source>
        <dbReference type="Proteomes" id="UP000558488"/>
    </source>
</evidence>
<accession>A0A7J7YX32</accession>
<proteinExistence type="predicted"/>